<proteinExistence type="predicted"/>
<organism evidence="2 3">
    <name type="scientific">Tegillarca granosa</name>
    <name type="common">Malaysian cockle</name>
    <name type="synonym">Anadara granosa</name>
    <dbReference type="NCBI Taxonomy" id="220873"/>
    <lineage>
        <taxon>Eukaryota</taxon>
        <taxon>Metazoa</taxon>
        <taxon>Spiralia</taxon>
        <taxon>Lophotrochozoa</taxon>
        <taxon>Mollusca</taxon>
        <taxon>Bivalvia</taxon>
        <taxon>Autobranchia</taxon>
        <taxon>Pteriomorphia</taxon>
        <taxon>Arcoida</taxon>
        <taxon>Arcoidea</taxon>
        <taxon>Arcidae</taxon>
        <taxon>Tegillarca</taxon>
    </lineage>
</organism>
<evidence type="ECO:0000256" key="1">
    <source>
        <dbReference type="SAM" id="MobiDB-lite"/>
    </source>
</evidence>
<comment type="caution">
    <text evidence="2">The sequence shown here is derived from an EMBL/GenBank/DDBJ whole genome shotgun (WGS) entry which is preliminary data.</text>
</comment>
<dbReference type="EMBL" id="JARBDR010000214">
    <property type="protein sequence ID" value="KAJ8319039.1"/>
    <property type="molecule type" value="Genomic_DNA"/>
</dbReference>
<reference evidence="2 3" key="1">
    <citation type="submission" date="2022-12" db="EMBL/GenBank/DDBJ databases">
        <title>Chromosome-level genome of Tegillarca granosa.</title>
        <authorList>
            <person name="Kim J."/>
        </authorList>
    </citation>
    <scope>NUCLEOTIDE SEQUENCE [LARGE SCALE GENOMIC DNA]</scope>
    <source>
        <strain evidence="2">Teg-2019</strain>
        <tissue evidence="2">Adductor muscle</tissue>
    </source>
</reference>
<accession>A0ABQ9FP17</accession>
<name>A0ABQ9FP17_TEGGR</name>
<gene>
    <name evidence="2" type="ORF">KUTeg_004130</name>
</gene>
<dbReference type="Proteomes" id="UP001217089">
    <property type="component" value="Unassembled WGS sequence"/>
</dbReference>
<feature type="region of interest" description="Disordered" evidence="1">
    <location>
        <begin position="19"/>
        <end position="43"/>
    </location>
</feature>
<evidence type="ECO:0000313" key="3">
    <source>
        <dbReference type="Proteomes" id="UP001217089"/>
    </source>
</evidence>
<keyword evidence="3" id="KW-1185">Reference proteome</keyword>
<sequence>MLDIESVMQRMEKIEKTREEMEKQMQNLTKEKDLLKKTSESKEESCQKMTAEIKQLKQKLLVQEKVTNNSESTSKKYLSALMESKEHLTAMLASVTEALGDKGDNDEVEIKKETDIKSNGAKLLQSFYQEL</sequence>
<evidence type="ECO:0000313" key="2">
    <source>
        <dbReference type="EMBL" id="KAJ8319039.1"/>
    </source>
</evidence>
<protein>
    <submittedName>
        <fullName evidence="2">Uncharacterized protein</fullName>
    </submittedName>
</protein>